<gene>
    <name evidence="1" type="ORF">CL176_06230</name>
</gene>
<protein>
    <submittedName>
        <fullName evidence="1">Uncharacterized protein</fullName>
    </submittedName>
</protein>
<dbReference type="RefSeq" id="WP_118990527.1">
    <property type="nucleotide sequence ID" value="NZ_CP023434.1"/>
</dbReference>
<accession>A0A347WKL7</accession>
<sequence>MIRYGDSSLAALWKPNDFRFFKQEYAEKIAKIFQDQGKVFDYEIVPDETGYYKNKTHRLIFHDDQNFFTLIP</sequence>
<organism evidence="1 2">
    <name type="scientific">Suicoccus acidiformans</name>
    <dbReference type="NCBI Taxonomy" id="2036206"/>
    <lineage>
        <taxon>Bacteria</taxon>
        <taxon>Bacillati</taxon>
        <taxon>Bacillota</taxon>
        <taxon>Bacilli</taxon>
        <taxon>Lactobacillales</taxon>
        <taxon>Aerococcaceae</taxon>
        <taxon>Suicoccus</taxon>
    </lineage>
</organism>
<reference evidence="1 2" key="1">
    <citation type="submission" date="2017-09" db="EMBL/GenBank/DDBJ databases">
        <title>Complete genome sequence of Oxytococcus suis strain ZY16052.</title>
        <authorList>
            <person name="Li F."/>
        </authorList>
    </citation>
    <scope>NUCLEOTIDE SEQUENCE [LARGE SCALE GENOMIC DNA]</scope>
    <source>
        <strain evidence="1 2">ZY16052</strain>
    </source>
</reference>
<evidence type="ECO:0000313" key="1">
    <source>
        <dbReference type="EMBL" id="AXY25624.1"/>
    </source>
</evidence>
<name>A0A347WKL7_9LACT</name>
<keyword evidence="2" id="KW-1185">Reference proteome</keyword>
<dbReference type="Proteomes" id="UP000263232">
    <property type="component" value="Chromosome"/>
</dbReference>
<dbReference type="AlphaFoldDB" id="A0A347WKL7"/>
<proteinExistence type="predicted"/>
<evidence type="ECO:0000313" key="2">
    <source>
        <dbReference type="Proteomes" id="UP000263232"/>
    </source>
</evidence>
<dbReference type="EMBL" id="CP023434">
    <property type="protein sequence ID" value="AXY25624.1"/>
    <property type="molecule type" value="Genomic_DNA"/>
</dbReference>
<dbReference type="KEGG" id="abae:CL176_06230"/>